<feature type="domain" description="Beta-catenin-like protein 1 N-terminal" evidence="7">
    <location>
        <begin position="58"/>
        <end position="162"/>
    </location>
</feature>
<comment type="subcellular location">
    <subcellularLocation>
        <location evidence="1">Nucleus</location>
    </subcellularLocation>
</comment>
<accession>A0ABY6LHK8</accession>
<dbReference type="PANTHER" id="PTHR14978:SF0">
    <property type="entry name" value="BETA-CATENIN-LIKE PROTEIN 1"/>
    <property type="match status" value="1"/>
</dbReference>
<evidence type="ECO:0000256" key="6">
    <source>
        <dbReference type="SAM" id="MobiDB-lite"/>
    </source>
</evidence>
<reference evidence="8 9" key="1">
    <citation type="submission" date="2022-01" db="EMBL/GenBank/DDBJ databases">
        <title>A chromosomal length assembly of Cordylochernes scorpioides.</title>
        <authorList>
            <person name="Zeh D."/>
            <person name="Zeh J."/>
        </authorList>
    </citation>
    <scope>NUCLEOTIDE SEQUENCE [LARGE SCALE GENOMIC DNA]</scope>
    <source>
        <strain evidence="8">IN4F17</strain>
        <tissue evidence="8">Whole Body</tissue>
    </source>
</reference>
<organism evidence="8 9">
    <name type="scientific">Cordylochernes scorpioides</name>
    <dbReference type="NCBI Taxonomy" id="51811"/>
    <lineage>
        <taxon>Eukaryota</taxon>
        <taxon>Metazoa</taxon>
        <taxon>Ecdysozoa</taxon>
        <taxon>Arthropoda</taxon>
        <taxon>Chelicerata</taxon>
        <taxon>Arachnida</taxon>
        <taxon>Pseudoscorpiones</taxon>
        <taxon>Cheliferoidea</taxon>
        <taxon>Chernetidae</taxon>
        <taxon>Cordylochernes</taxon>
    </lineage>
</organism>
<gene>
    <name evidence="8" type="ORF">LAZ67_18002567</name>
</gene>
<evidence type="ECO:0000313" key="8">
    <source>
        <dbReference type="EMBL" id="UYV80349.1"/>
    </source>
</evidence>
<evidence type="ECO:0000313" key="9">
    <source>
        <dbReference type="Proteomes" id="UP001235939"/>
    </source>
</evidence>
<feature type="non-terminal residue" evidence="8">
    <location>
        <position position="1"/>
    </location>
</feature>
<evidence type="ECO:0000259" key="7">
    <source>
        <dbReference type="SMART" id="SM01156"/>
    </source>
</evidence>
<evidence type="ECO:0000256" key="5">
    <source>
        <dbReference type="ARBA" id="ARBA00023242"/>
    </source>
</evidence>
<dbReference type="SMART" id="SM01156">
    <property type="entry name" value="DUF1716"/>
    <property type="match status" value="1"/>
</dbReference>
<dbReference type="InterPro" id="IPR016024">
    <property type="entry name" value="ARM-type_fold"/>
</dbReference>
<keyword evidence="9" id="KW-1185">Reference proteome</keyword>
<dbReference type="InterPro" id="IPR011989">
    <property type="entry name" value="ARM-like"/>
</dbReference>
<feature type="compositionally biased region" description="Polar residues" evidence="6">
    <location>
        <begin position="39"/>
        <end position="52"/>
    </location>
</feature>
<dbReference type="Pfam" id="PF08216">
    <property type="entry name" value="CTNNBL"/>
    <property type="match status" value="2"/>
</dbReference>
<feature type="compositionally biased region" description="Acidic residues" evidence="6">
    <location>
        <begin position="61"/>
        <end position="73"/>
    </location>
</feature>
<dbReference type="Gene3D" id="1.25.10.10">
    <property type="entry name" value="Leucine-rich Repeat Variant"/>
    <property type="match status" value="2"/>
</dbReference>
<dbReference type="Proteomes" id="UP001235939">
    <property type="component" value="Chromosome 18"/>
</dbReference>
<dbReference type="InterPro" id="IPR039678">
    <property type="entry name" value="CTNNBL1"/>
</dbReference>
<sequence>AMIIMPSREPKRGLGEDGAESAQPKPKSRRLTYLPESRAPSNRHQLLAAQNGQPLVTQPTEPEEEPALPDEQEEQMDAVLDEAALKKLILNFEKKILKNQELRIKFPEFPEKFMDSELELHDVIQELHVVATQPDLYHVLVELNSVASLLGLLSHDNSGHTAKKNDAFSMHRAAIGRPLAPAIMVWLHGVDHSPTGVSESSLARLLTVPSRSDSVKPVLRSNISIAVVDLLQEMTDVDTLHESQEGAALLVQALLEGQVVALLVQNMERLEETVKEEADGVHNSLGVIENLAEFKPQVCVDAGQQGLISWLLRRLKAKIPFDANKLYASEILSILLQNHEENCKLVGEQDGIDVLLQQLAHFKRHNPTSLEEEEMMENLFNCLCCSLLYLPNRERFLQGEGLQLMNLMLREKKQSRSGALKVLDFAMGHPGGSDNCNKFVDILGLRTIFPLFMKTPKKSGRKKVMSTEEHEEHTCSIISSMLKACKGTQRQRLLNKFTENDHEKVDRLMELHFKYLEKVQAVDRELEQDDLSEEEAYLRRLDRGLFSLQLLDYIMVDICSSGSPSIKQRVHQILNLRGGSIKTIRNVMREYAGNLGDDKDDPAFKELEQQRILQLIDRF</sequence>
<evidence type="ECO:0000256" key="3">
    <source>
        <dbReference type="ARBA" id="ARBA00022737"/>
    </source>
</evidence>
<name>A0ABY6LHK8_9ARAC</name>
<keyword evidence="3" id="KW-0677">Repeat</keyword>
<feature type="region of interest" description="Disordered" evidence="6">
    <location>
        <begin position="1"/>
        <end position="73"/>
    </location>
</feature>
<dbReference type="SUPFAM" id="SSF48371">
    <property type="entry name" value="ARM repeat"/>
    <property type="match status" value="1"/>
</dbReference>
<keyword evidence="4" id="KW-0175">Coiled coil</keyword>
<dbReference type="InterPro" id="IPR013180">
    <property type="entry name" value="CTNNBL1_N"/>
</dbReference>
<proteinExistence type="predicted"/>
<dbReference type="EMBL" id="CP092880">
    <property type="protein sequence ID" value="UYV80349.1"/>
    <property type="molecule type" value="Genomic_DNA"/>
</dbReference>
<evidence type="ECO:0000256" key="1">
    <source>
        <dbReference type="ARBA" id="ARBA00004123"/>
    </source>
</evidence>
<keyword evidence="5" id="KW-0539">Nucleus</keyword>
<evidence type="ECO:0000256" key="4">
    <source>
        <dbReference type="ARBA" id="ARBA00023054"/>
    </source>
</evidence>
<dbReference type="PANTHER" id="PTHR14978">
    <property type="entry name" value="BETA-CATENIN-LIKE PROTEIN 1 NUCLEAR ASSOCIATED PROTEIN"/>
    <property type="match status" value="1"/>
</dbReference>
<protein>
    <submittedName>
        <fullName evidence="8">CTNNBL1</fullName>
    </submittedName>
</protein>
<keyword evidence="2" id="KW-0597">Phosphoprotein</keyword>
<evidence type="ECO:0000256" key="2">
    <source>
        <dbReference type="ARBA" id="ARBA00022553"/>
    </source>
</evidence>